<organism evidence="2 3">
    <name type="scientific">Cirrhinus molitorella</name>
    <name type="common">mud carp</name>
    <dbReference type="NCBI Taxonomy" id="172907"/>
    <lineage>
        <taxon>Eukaryota</taxon>
        <taxon>Metazoa</taxon>
        <taxon>Chordata</taxon>
        <taxon>Craniata</taxon>
        <taxon>Vertebrata</taxon>
        <taxon>Euteleostomi</taxon>
        <taxon>Actinopterygii</taxon>
        <taxon>Neopterygii</taxon>
        <taxon>Teleostei</taxon>
        <taxon>Ostariophysi</taxon>
        <taxon>Cypriniformes</taxon>
        <taxon>Cyprinidae</taxon>
        <taxon>Labeoninae</taxon>
        <taxon>Labeonini</taxon>
        <taxon>Cirrhinus</taxon>
    </lineage>
</organism>
<evidence type="ECO:0000256" key="1">
    <source>
        <dbReference type="SAM" id="SignalP"/>
    </source>
</evidence>
<dbReference type="EMBL" id="JAYMGO010000015">
    <property type="protein sequence ID" value="KAL1260863.1"/>
    <property type="molecule type" value="Genomic_DNA"/>
</dbReference>
<keyword evidence="1" id="KW-0732">Signal</keyword>
<evidence type="ECO:0000313" key="2">
    <source>
        <dbReference type="EMBL" id="KAL1260863.1"/>
    </source>
</evidence>
<keyword evidence="3" id="KW-1185">Reference proteome</keyword>
<gene>
    <name evidence="2" type="ORF">QQF64_008690</name>
</gene>
<feature type="signal peptide" evidence="1">
    <location>
        <begin position="1"/>
        <end position="20"/>
    </location>
</feature>
<dbReference type="Proteomes" id="UP001558613">
    <property type="component" value="Unassembled WGS sequence"/>
</dbReference>
<reference evidence="2 3" key="1">
    <citation type="submission" date="2023-09" db="EMBL/GenBank/DDBJ databases">
        <authorList>
            <person name="Wang M."/>
        </authorList>
    </citation>
    <scope>NUCLEOTIDE SEQUENCE [LARGE SCALE GENOMIC DNA]</scope>
    <source>
        <strain evidence="2">GT-2023</strain>
        <tissue evidence="2">Liver</tissue>
    </source>
</reference>
<comment type="caution">
    <text evidence="2">The sequence shown here is derived from an EMBL/GenBank/DDBJ whole genome shotgun (WGS) entry which is preliminary data.</text>
</comment>
<accession>A0ABR3M6X1</accession>
<evidence type="ECO:0000313" key="3">
    <source>
        <dbReference type="Proteomes" id="UP001558613"/>
    </source>
</evidence>
<sequence length="142" mass="15791">MLLVAHSSISLLLFLSPSPPYLPDSAAAPLISCAPAVQHTLAPHGPTDALCPWEHFLRSRELQEEVDNTATISFYTEDWAQVNRMGLLSWLTNRQDHTAHLWDSGRPLHPIVNMTNEKKYPIKQAFVCAMLQESGICLALSS</sequence>
<protein>
    <submittedName>
        <fullName evidence="2">Uncharacterized protein</fullName>
    </submittedName>
</protein>
<proteinExistence type="predicted"/>
<feature type="chain" id="PRO_5047522604" evidence="1">
    <location>
        <begin position="21"/>
        <end position="142"/>
    </location>
</feature>
<name>A0ABR3M6X1_9TELE</name>